<reference evidence="3" key="1">
    <citation type="submission" date="2011-05" db="EMBL/GenBank/DDBJ databases">
        <authorList>
            <person name="Richards S.R."/>
            <person name="Qu J."/>
            <person name="Jiang H."/>
            <person name="Jhangiani S.N."/>
            <person name="Agravi P."/>
            <person name="Goodspeed R."/>
            <person name="Gross S."/>
            <person name="Mandapat C."/>
            <person name="Jackson L."/>
            <person name="Mathew T."/>
            <person name="Pu L."/>
            <person name="Thornton R."/>
            <person name="Saada N."/>
            <person name="Wilczek-Boney K.B."/>
            <person name="Lee S."/>
            <person name="Kovar C."/>
            <person name="Wu Y."/>
            <person name="Scherer S.E."/>
            <person name="Worley K.C."/>
            <person name="Muzny D.M."/>
            <person name="Gibbs R."/>
        </authorList>
    </citation>
    <scope>NUCLEOTIDE SEQUENCE</scope>
    <source>
        <strain evidence="3">Brora</strain>
    </source>
</reference>
<dbReference type="InterPro" id="IPR058536">
    <property type="entry name" value="Ig_CFAP65_4th"/>
</dbReference>
<dbReference type="Gene3D" id="2.60.40.10">
    <property type="entry name" value="Immunoglobulins"/>
    <property type="match status" value="5"/>
</dbReference>
<accession>T1IIK9</accession>
<dbReference type="PROSITE" id="PS50835">
    <property type="entry name" value="IG_LIKE"/>
    <property type="match status" value="1"/>
</dbReference>
<keyword evidence="3" id="KW-1185">Reference proteome</keyword>
<name>T1IIK9_STRMM</name>
<dbReference type="InterPro" id="IPR057470">
    <property type="entry name" value="Ig_CFAP65_7th"/>
</dbReference>
<dbReference type="EnsemblMetazoa" id="SMAR000710-RA">
    <property type="protein sequence ID" value="SMAR000710-PA"/>
    <property type="gene ID" value="SMAR000710"/>
</dbReference>
<evidence type="ECO:0000313" key="2">
    <source>
        <dbReference type="EnsemblMetazoa" id="SMAR000710-PA"/>
    </source>
</evidence>
<dbReference type="InterPro" id="IPR056344">
    <property type="entry name" value="Ig_CFAP65-like_9th"/>
</dbReference>
<dbReference type="InterPro" id="IPR007110">
    <property type="entry name" value="Ig-like_dom"/>
</dbReference>
<dbReference type="InterPro" id="IPR013783">
    <property type="entry name" value="Ig-like_fold"/>
</dbReference>
<feature type="domain" description="Ig-like" evidence="1">
    <location>
        <begin position="1"/>
        <end position="65"/>
    </location>
</feature>
<dbReference type="PhylomeDB" id="T1IIK9"/>
<dbReference type="EMBL" id="JH430185">
    <property type="status" value="NOT_ANNOTATED_CDS"/>
    <property type="molecule type" value="Genomic_DNA"/>
</dbReference>
<dbReference type="InterPro" id="IPR057467">
    <property type="entry name" value="Ig_CFAP65_8th"/>
</dbReference>
<dbReference type="eggNOG" id="ENOG502QSJW">
    <property type="taxonomic scope" value="Eukaryota"/>
</dbReference>
<dbReference type="GO" id="GO:0031514">
    <property type="term" value="C:motile cilium"/>
    <property type="evidence" value="ECO:0007669"/>
    <property type="project" value="UniProtKB-SubCell"/>
</dbReference>
<evidence type="ECO:0000259" key="1">
    <source>
        <dbReference type="PROSITE" id="PS50835"/>
    </source>
</evidence>
<dbReference type="Pfam" id="PF24507">
    <property type="entry name" value="Ig_CFAP65_4th"/>
    <property type="match status" value="1"/>
</dbReference>
<proteinExistence type="predicted"/>
<dbReference type="HOGENOM" id="CLU_300219_0_0_1"/>
<dbReference type="Pfam" id="PF25248">
    <property type="entry name" value="Ig_CFAP65_8th"/>
    <property type="match status" value="1"/>
</dbReference>
<dbReference type="AlphaFoldDB" id="T1IIK9"/>
<sequence length="998" mass="112491">MCGVSQTVEKTFSIKNNSRRDLDIVWHVNQPFSVEPTSTTIAVDKKFTIKAIFRPRKAAAYTCKAVCTPKNMKNIKHLYYTINFTAQGVYPYLSLVHEKSMDCPNEYEVDFGVVNVNTTSKKEIILVNPLPIKTAFTLTRSEHFLTSNFPFSFEELGGEIAPSGKCPLKALFSPVMPNTEVKDVWNINVNGGFSTKIILLSGKSSGPVVTLSSNIVNFDETERGNIVEKAIKLTNNSTVNTIFQFEIDSKESVFSLEPCIGQITKHSAAVVRIQFKPTYPITYYRRIACIVYMQNPIYLDLLGTAVSSEVQPERLQNWHLETFWDQIRKGQFFFKDENCVLPIVPPKPHPTSVDEYLYDGYHSDFVIIPPPVSLDQNVIDFGRCCHNAYVPTKVFSLTNHTYFVLTITWNGSPANVFSIKPTIVDVQPHRTAVFHLTFKPPGMNQIYSAELEGFAHCTGTGTSALNPGDFNWAPWCLTLTAMGHTYLSARGIYKANYEISSYRVQLPPVPIKSHAARTVLITNKTPTTKIVFNLTSENQDLVVKPRTGVLLKPFAILTIGLTPRLPGPYTTCLHLETNFDKNSIQEIGIEGIASQLLLGLDYSYGLYFKPTCVGVKTERIVVIHNNSPITVNYHWTVKSLYEDVLTVEPLEGVISPHGIQRTRFYFSPQKRIRYTLSVPLTATSEGTFGMIVQKQQEMTVIGEGFSASLKAEPKNLDIGALIVGTLKTEKLMLKNTSYCGLHFKLSIEESGTKLTCKADEGTGRPLCLFLGDKRNDVCAHLPARCDRVIDFKVMPHQHGDYTYKIYYQKLASVDDEESYLSETILLCNIYMNGTHPILQVVEARFLGSATCVRRDRAWELLSLEKLNEYLASEPNYDNKIGQLDESLFPLIDSMQPLNKTVKNIDFHIPPASVGSPPCTLILFLKNPGHVECHWNIWYPWEQKVDVEIWAHTGLYLKTEIDEAACYREKVNFLHSFIHIYIPVTTFCQYAFACTAVLI</sequence>
<dbReference type="STRING" id="126957.T1IIK9"/>
<evidence type="ECO:0000313" key="3">
    <source>
        <dbReference type="Proteomes" id="UP000014500"/>
    </source>
</evidence>
<dbReference type="Pfam" id="PF24816">
    <property type="entry name" value="Ig_CFAP65__9th"/>
    <property type="match status" value="1"/>
</dbReference>
<dbReference type="GO" id="GO:0005737">
    <property type="term" value="C:cytoplasm"/>
    <property type="evidence" value="ECO:0007669"/>
    <property type="project" value="UniProtKB-SubCell"/>
</dbReference>
<dbReference type="Proteomes" id="UP000014500">
    <property type="component" value="Unassembled WGS sequence"/>
</dbReference>
<dbReference type="PANTHER" id="PTHR46127:SF1">
    <property type="entry name" value="CILIA- AND FLAGELLA-ASSOCIATED PROTEIN 65"/>
    <property type="match status" value="1"/>
</dbReference>
<dbReference type="InterPro" id="IPR052614">
    <property type="entry name" value="CFAP65"/>
</dbReference>
<dbReference type="Pfam" id="PF25249">
    <property type="entry name" value="Ig_CFAP65_7th"/>
    <property type="match status" value="1"/>
</dbReference>
<dbReference type="PANTHER" id="PTHR46127">
    <property type="entry name" value="CILIA- AND FLAGELLA-ASSOCIATED PROTEIN 65"/>
    <property type="match status" value="1"/>
</dbReference>
<reference evidence="2" key="2">
    <citation type="submission" date="2015-02" db="UniProtKB">
        <authorList>
            <consortium name="EnsemblMetazoa"/>
        </authorList>
    </citation>
    <scope>IDENTIFICATION</scope>
</reference>
<organism evidence="2 3">
    <name type="scientific">Strigamia maritima</name>
    <name type="common">European centipede</name>
    <name type="synonym">Geophilus maritimus</name>
    <dbReference type="NCBI Taxonomy" id="126957"/>
    <lineage>
        <taxon>Eukaryota</taxon>
        <taxon>Metazoa</taxon>
        <taxon>Ecdysozoa</taxon>
        <taxon>Arthropoda</taxon>
        <taxon>Myriapoda</taxon>
        <taxon>Chilopoda</taxon>
        <taxon>Pleurostigmophora</taxon>
        <taxon>Geophilomorpha</taxon>
        <taxon>Linotaeniidae</taxon>
        <taxon>Strigamia</taxon>
    </lineage>
</organism>
<dbReference type="OMA" id="WELASGM"/>
<protein>
    <recommendedName>
        <fullName evidence="1">Ig-like domain-containing protein</fullName>
    </recommendedName>
</protein>